<dbReference type="Pfam" id="PF05656">
    <property type="entry name" value="DUF805"/>
    <property type="match status" value="1"/>
</dbReference>
<keyword evidence="1" id="KW-0812">Transmembrane</keyword>
<keyword evidence="3" id="KW-1185">Reference proteome</keyword>
<name>A0ABR9S2K4_9BURK</name>
<proteinExistence type="predicted"/>
<dbReference type="PANTHER" id="PTHR34980:SF2">
    <property type="entry name" value="INNER MEMBRANE PROTEIN YHAH-RELATED"/>
    <property type="match status" value="1"/>
</dbReference>
<dbReference type="PANTHER" id="PTHR34980">
    <property type="entry name" value="INNER MEMBRANE PROTEIN-RELATED-RELATED"/>
    <property type="match status" value="1"/>
</dbReference>
<feature type="transmembrane region" description="Helical" evidence="1">
    <location>
        <begin position="79"/>
        <end position="96"/>
    </location>
</feature>
<gene>
    <name evidence="2" type="ORF">IM787_06935</name>
</gene>
<keyword evidence="1" id="KW-1133">Transmembrane helix</keyword>
<organism evidence="2 3">
    <name type="scientific">Ramlibacter pallidus</name>
    <dbReference type="NCBI Taxonomy" id="2780087"/>
    <lineage>
        <taxon>Bacteria</taxon>
        <taxon>Pseudomonadati</taxon>
        <taxon>Pseudomonadota</taxon>
        <taxon>Betaproteobacteria</taxon>
        <taxon>Burkholderiales</taxon>
        <taxon>Comamonadaceae</taxon>
        <taxon>Ramlibacter</taxon>
    </lineage>
</organism>
<evidence type="ECO:0000256" key="1">
    <source>
        <dbReference type="SAM" id="Phobius"/>
    </source>
</evidence>
<accession>A0ABR9S2K4</accession>
<evidence type="ECO:0000313" key="2">
    <source>
        <dbReference type="EMBL" id="MBE7367292.1"/>
    </source>
</evidence>
<feature type="transmembrane region" description="Helical" evidence="1">
    <location>
        <begin position="27"/>
        <end position="58"/>
    </location>
</feature>
<protein>
    <submittedName>
        <fullName evidence="2">DUF805 domain-containing protein</fullName>
    </submittedName>
</protein>
<reference evidence="2 3" key="1">
    <citation type="submission" date="2020-10" db="EMBL/GenBank/DDBJ databases">
        <title>Ramlibacter sp. HM2 16S ribosomal RNA gene Genome sequencing and assembly.</title>
        <authorList>
            <person name="Kang M."/>
        </authorList>
    </citation>
    <scope>NUCLEOTIDE SEQUENCE [LARGE SCALE GENOMIC DNA]</scope>
    <source>
        <strain evidence="2 3">HM2</strain>
    </source>
</reference>
<evidence type="ECO:0000313" key="3">
    <source>
        <dbReference type="Proteomes" id="UP000806285"/>
    </source>
</evidence>
<dbReference type="Proteomes" id="UP000806285">
    <property type="component" value="Unassembled WGS sequence"/>
</dbReference>
<sequence>MDFKQSVITCLKDKYVDFSGRAGRPEFWWFALFTLVVGLVVGMVSDILAMLVNLGLVLPSLAVGARRLHDIGKSGWFQLLWFIPVLGWAVMIYFLVQPTGAANQYGEGPAPAPDAPTALPPGAV</sequence>
<dbReference type="EMBL" id="JADDIV010000002">
    <property type="protein sequence ID" value="MBE7367292.1"/>
    <property type="molecule type" value="Genomic_DNA"/>
</dbReference>
<dbReference type="RefSeq" id="WP_193675911.1">
    <property type="nucleotide sequence ID" value="NZ_JADDIV010000002.1"/>
</dbReference>
<keyword evidence="1" id="KW-0472">Membrane</keyword>
<dbReference type="InterPro" id="IPR008523">
    <property type="entry name" value="DUF805"/>
</dbReference>
<comment type="caution">
    <text evidence="2">The sequence shown here is derived from an EMBL/GenBank/DDBJ whole genome shotgun (WGS) entry which is preliminary data.</text>
</comment>